<dbReference type="OrthoDB" id="9812349at2"/>
<dbReference type="eggNOG" id="COG3152">
    <property type="taxonomic scope" value="Bacteria"/>
</dbReference>
<protein>
    <submittedName>
        <fullName evidence="2">Uncharacterized membrane protein YhaH, DUF805 family</fullName>
    </submittedName>
</protein>
<gene>
    <name evidence="2" type="ORF">SAMN05216236_12049</name>
</gene>
<reference evidence="2 3" key="1">
    <citation type="submission" date="2016-10" db="EMBL/GenBank/DDBJ databases">
        <authorList>
            <person name="de Groot N.N."/>
        </authorList>
    </citation>
    <scope>NUCLEOTIDE SEQUENCE [LARGE SCALE GENOMIC DNA]</scope>
    <source>
        <strain evidence="2 3">CGMCC 1.10959</strain>
    </source>
</reference>
<dbReference type="RefSeq" id="WP_027262076.1">
    <property type="nucleotide sequence ID" value="NZ_FPAW01000020.1"/>
</dbReference>
<organism evidence="2 3">
    <name type="scientific">Sedimentitalea nanhaiensis</name>
    <dbReference type="NCBI Taxonomy" id="999627"/>
    <lineage>
        <taxon>Bacteria</taxon>
        <taxon>Pseudomonadati</taxon>
        <taxon>Pseudomonadota</taxon>
        <taxon>Alphaproteobacteria</taxon>
        <taxon>Rhodobacterales</taxon>
        <taxon>Paracoccaceae</taxon>
        <taxon>Sedimentitalea</taxon>
    </lineage>
</organism>
<feature type="transmembrane region" description="Helical" evidence="1">
    <location>
        <begin position="83"/>
        <end position="104"/>
    </location>
</feature>
<accession>A0A1I7CVZ2</accession>
<sequence length="117" mass="13302">MDFKTSVRTCFNKYATFSGRAVRPEYWWFALFLLLCSLAVNIVDYSIFGDSTLQPLSLLFSLAVFLPSIAVGVRRLHDIDRTGWWMLIGLLPIIGFLVLLYFFVQRGTAGPNRYGPA</sequence>
<dbReference type="PANTHER" id="PTHR34980">
    <property type="entry name" value="INNER MEMBRANE PROTEIN-RELATED-RELATED"/>
    <property type="match status" value="1"/>
</dbReference>
<evidence type="ECO:0000313" key="3">
    <source>
        <dbReference type="Proteomes" id="UP000182466"/>
    </source>
</evidence>
<keyword evidence="3" id="KW-1185">Reference proteome</keyword>
<keyword evidence="1" id="KW-0472">Membrane</keyword>
<dbReference type="GO" id="GO:0005886">
    <property type="term" value="C:plasma membrane"/>
    <property type="evidence" value="ECO:0007669"/>
    <property type="project" value="TreeGrafter"/>
</dbReference>
<dbReference type="InterPro" id="IPR008523">
    <property type="entry name" value="DUF805"/>
</dbReference>
<name>A0A1I7CVZ2_9RHOB</name>
<dbReference type="AlphaFoldDB" id="A0A1I7CVZ2"/>
<dbReference type="EMBL" id="FPAW01000020">
    <property type="protein sequence ID" value="SFU03605.1"/>
    <property type="molecule type" value="Genomic_DNA"/>
</dbReference>
<dbReference type="PANTHER" id="PTHR34980:SF2">
    <property type="entry name" value="INNER MEMBRANE PROTEIN YHAH-RELATED"/>
    <property type="match status" value="1"/>
</dbReference>
<keyword evidence="1" id="KW-1133">Transmembrane helix</keyword>
<feature type="transmembrane region" description="Helical" evidence="1">
    <location>
        <begin position="26"/>
        <end position="44"/>
    </location>
</feature>
<dbReference type="Pfam" id="PF05656">
    <property type="entry name" value="DUF805"/>
    <property type="match status" value="1"/>
</dbReference>
<dbReference type="Proteomes" id="UP000182466">
    <property type="component" value="Unassembled WGS sequence"/>
</dbReference>
<feature type="transmembrane region" description="Helical" evidence="1">
    <location>
        <begin position="56"/>
        <end position="77"/>
    </location>
</feature>
<dbReference type="STRING" id="999627.SAMN05216236_12049"/>
<keyword evidence="1" id="KW-0812">Transmembrane</keyword>
<evidence type="ECO:0000313" key="2">
    <source>
        <dbReference type="EMBL" id="SFU03605.1"/>
    </source>
</evidence>
<evidence type="ECO:0000256" key="1">
    <source>
        <dbReference type="SAM" id="Phobius"/>
    </source>
</evidence>
<proteinExistence type="predicted"/>